<reference evidence="1" key="2">
    <citation type="submission" date="2023-03" db="EMBL/GenBank/DDBJ databases">
        <authorList>
            <person name="Zhang Z."/>
        </authorList>
    </citation>
    <scope>NUCLEOTIDE SEQUENCE</scope>
    <source>
        <strain evidence="1">DSA</strain>
    </source>
</reference>
<comment type="caution">
    <text evidence="1">The sequence shown here is derived from an EMBL/GenBank/DDBJ whole genome shotgun (WGS) entry which is preliminary data.</text>
</comment>
<reference evidence="1" key="1">
    <citation type="journal article" date="2023" name="J. Hazard. Mater.">
        <title>Anaerobic biodegradation of pyrene and benzo[a]pyrene by a new sulfate-reducing Desulforamulus aquiferis strain DSA.</title>
        <authorList>
            <person name="Zhang Z."/>
            <person name="Sun J."/>
            <person name="Gong X."/>
            <person name="Wang C."/>
            <person name="Wang H."/>
        </authorList>
    </citation>
    <scope>NUCLEOTIDE SEQUENCE</scope>
    <source>
        <strain evidence="1">DSA</strain>
    </source>
</reference>
<dbReference type="EMBL" id="JARPTC010000003">
    <property type="protein sequence ID" value="MDO7786112.1"/>
    <property type="molecule type" value="Genomic_DNA"/>
</dbReference>
<dbReference type="AlphaFoldDB" id="A0AAW7Z9W2"/>
<keyword evidence="2" id="KW-1185">Reference proteome</keyword>
<proteinExistence type="predicted"/>
<evidence type="ECO:0000313" key="2">
    <source>
        <dbReference type="Proteomes" id="UP001172911"/>
    </source>
</evidence>
<gene>
    <name evidence="1" type="ORF">P6N53_02610</name>
</gene>
<accession>A0AAW7Z9W2</accession>
<dbReference type="RefSeq" id="WP_304540947.1">
    <property type="nucleotide sequence ID" value="NZ_JARPTC010000003.1"/>
</dbReference>
<evidence type="ECO:0000313" key="1">
    <source>
        <dbReference type="EMBL" id="MDO7786112.1"/>
    </source>
</evidence>
<protein>
    <submittedName>
        <fullName evidence="1">Uncharacterized protein</fullName>
    </submittedName>
</protein>
<sequence>MNESSVVTKIYVNFPEKLKNIVEEVYTTDEIILVNSIFCPNKQDKSCTGDCDHCSNSKVVL</sequence>
<name>A0AAW7Z9W2_9FIRM</name>
<dbReference type="Proteomes" id="UP001172911">
    <property type="component" value="Unassembled WGS sequence"/>
</dbReference>
<organism evidence="1 2">
    <name type="scientific">Desulforamulus aquiferis</name>
    <dbReference type="NCBI Taxonomy" id="1397668"/>
    <lineage>
        <taxon>Bacteria</taxon>
        <taxon>Bacillati</taxon>
        <taxon>Bacillota</taxon>
        <taxon>Clostridia</taxon>
        <taxon>Eubacteriales</taxon>
        <taxon>Peptococcaceae</taxon>
        <taxon>Desulforamulus</taxon>
    </lineage>
</organism>